<keyword evidence="2" id="KW-1185">Reference proteome</keyword>
<reference evidence="1 2" key="1">
    <citation type="submission" date="2019-05" db="EMBL/GenBank/DDBJ databases">
        <title>Another draft genome of Portunus trituberculatus and its Hox gene families provides insights of decapod evolution.</title>
        <authorList>
            <person name="Jeong J.-H."/>
            <person name="Song I."/>
            <person name="Kim S."/>
            <person name="Choi T."/>
            <person name="Kim D."/>
            <person name="Ryu S."/>
            <person name="Kim W."/>
        </authorList>
    </citation>
    <scope>NUCLEOTIDE SEQUENCE [LARGE SCALE GENOMIC DNA]</scope>
    <source>
        <tissue evidence="1">Muscle</tissue>
    </source>
</reference>
<name>A0A5B7F631_PORTR</name>
<evidence type="ECO:0000313" key="1">
    <source>
        <dbReference type="EMBL" id="MPC42541.1"/>
    </source>
</evidence>
<sequence length="91" mass="10026">MNCIVSFCQPAPTTHQNQKCTPGSSHFQHHARHLSLTARISLLLLAPPSYSRHHSHSSATGTSTPVFNRLGSLSLTHSTAPHLLLRPRTQR</sequence>
<protein>
    <submittedName>
        <fullName evidence="1">Uncharacterized protein</fullName>
    </submittedName>
</protein>
<gene>
    <name evidence="1" type="ORF">E2C01_036164</name>
</gene>
<dbReference type="Proteomes" id="UP000324222">
    <property type="component" value="Unassembled WGS sequence"/>
</dbReference>
<dbReference type="EMBL" id="VSRR010005477">
    <property type="protein sequence ID" value="MPC42541.1"/>
    <property type="molecule type" value="Genomic_DNA"/>
</dbReference>
<proteinExistence type="predicted"/>
<evidence type="ECO:0000313" key="2">
    <source>
        <dbReference type="Proteomes" id="UP000324222"/>
    </source>
</evidence>
<comment type="caution">
    <text evidence="1">The sequence shown here is derived from an EMBL/GenBank/DDBJ whole genome shotgun (WGS) entry which is preliminary data.</text>
</comment>
<dbReference type="AlphaFoldDB" id="A0A5B7F631"/>
<accession>A0A5B7F631</accession>
<organism evidence="1 2">
    <name type="scientific">Portunus trituberculatus</name>
    <name type="common">Swimming crab</name>
    <name type="synonym">Neptunus trituberculatus</name>
    <dbReference type="NCBI Taxonomy" id="210409"/>
    <lineage>
        <taxon>Eukaryota</taxon>
        <taxon>Metazoa</taxon>
        <taxon>Ecdysozoa</taxon>
        <taxon>Arthropoda</taxon>
        <taxon>Crustacea</taxon>
        <taxon>Multicrustacea</taxon>
        <taxon>Malacostraca</taxon>
        <taxon>Eumalacostraca</taxon>
        <taxon>Eucarida</taxon>
        <taxon>Decapoda</taxon>
        <taxon>Pleocyemata</taxon>
        <taxon>Brachyura</taxon>
        <taxon>Eubrachyura</taxon>
        <taxon>Portunoidea</taxon>
        <taxon>Portunidae</taxon>
        <taxon>Portuninae</taxon>
        <taxon>Portunus</taxon>
    </lineage>
</organism>